<sequence>MSAVTVNGTTLYYERRGQGPSVLFISGASGDASLWTSVPETLARDNTIVSYDRRGNSRSARQPGVGPSSIDEQADDAAALLWALDLAPAFVYGSSLGALILISLVLRHPELAHGALFREPPLVAVTSPRQVTERLKALAASLATLLTPGAAIATARTA</sequence>
<gene>
    <name evidence="2" type="ORF">AVDCRST_MAG76-420</name>
</gene>
<accession>A0A6J4H7Y6</accession>
<feature type="domain" description="AB hydrolase-1" evidence="1">
    <location>
        <begin position="20"/>
        <end position="120"/>
    </location>
</feature>
<dbReference type="PANTHER" id="PTHR43433">
    <property type="entry name" value="HYDROLASE, ALPHA/BETA FOLD FAMILY PROTEIN"/>
    <property type="match status" value="1"/>
</dbReference>
<dbReference type="GO" id="GO:0004806">
    <property type="term" value="F:triacylglycerol lipase activity"/>
    <property type="evidence" value="ECO:0007669"/>
    <property type="project" value="TreeGrafter"/>
</dbReference>
<dbReference type="GO" id="GO:0046503">
    <property type="term" value="P:glycerolipid catabolic process"/>
    <property type="evidence" value="ECO:0007669"/>
    <property type="project" value="TreeGrafter"/>
</dbReference>
<evidence type="ECO:0000313" key="2">
    <source>
        <dbReference type="EMBL" id="CAA9216773.1"/>
    </source>
</evidence>
<organism evidence="2">
    <name type="scientific">uncultured Acidimicrobiales bacterium</name>
    <dbReference type="NCBI Taxonomy" id="310071"/>
    <lineage>
        <taxon>Bacteria</taxon>
        <taxon>Bacillati</taxon>
        <taxon>Actinomycetota</taxon>
        <taxon>Acidimicrobiia</taxon>
        <taxon>Acidimicrobiales</taxon>
        <taxon>environmental samples</taxon>
    </lineage>
</organism>
<reference evidence="2" key="1">
    <citation type="submission" date="2020-02" db="EMBL/GenBank/DDBJ databases">
        <authorList>
            <person name="Meier V. D."/>
        </authorList>
    </citation>
    <scope>NUCLEOTIDE SEQUENCE</scope>
    <source>
        <strain evidence="2">AVDCRST_MAG76</strain>
    </source>
</reference>
<dbReference type="SUPFAM" id="SSF53474">
    <property type="entry name" value="alpha/beta-Hydrolases"/>
    <property type="match status" value="1"/>
</dbReference>
<dbReference type="InterPro" id="IPR050471">
    <property type="entry name" value="AB_hydrolase"/>
</dbReference>
<proteinExistence type="predicted"/>
<evidence type="ECO:0000259" key="1">
    <source>
        <dbReference type="Pfam" id="PF00561"/>
    </source>
</evidence>
<dbReference type="Gene3D" id="3.40.50.1820">
    <property type="entry name" value="alpha/beta hydrolase"/>
    <property type="match status" value="1"/>
</dbReference>
<protein>
    <recommendedName>
        <fullName evidence="1">AB hydrolase-1 domain-containing protein</fullName>
    </recommendedName>
</protein>
<dbReference type="InterPro" id="IPR029058">
    <property type="entry name" value="AB_hydrolase_fold"/>
</dbReference>
<dbReference type="PANTHER" id="PTHR43433:SF5">
    <property type="entry name" value="AB HYDROLASE-1 DOMAIN-CONTAINING PROTEIN"/>
    <property type="match status" value="1"/>
</dbReference>
<dbReference type="InterPro" id="IPR000073">
    <property type="entry name" value="AB_hydrolase_1"/>
</dbReference>
<dbReference type="EMBL" id="CADCSZ010000030">
    <property type="protein sequence ID" value="CAA9216773.1"/>
    <property type="molecule type" value="Genomic_DNA"/>
</dbReference>
<dbReference type="AlphaFoldDB" id="A0A6J4H7Y6"/>
<dbReference type="Pfam" id="PF00561">
    <property type="entry name" value="Abhydrolase_1"/>
    <property type="match status" value="1"/>
</dbReference>
<name>A0A6J4H7Y6_9ACTN</name>